<feature type="domain" description="SD-repeat containing protein B" evidence="6">
    <location>
        <begin position="1098"/>
        <end position="1210"/>
    </location>
</feature>
<feature type="domain" description="Ig-like" evidence="7">
    <location>
        <begin position="2301"/>
        <end position="2379"/>
    </location>
</feature>
<feature type="domain" description="DUF11" evidence="5">
    <location>
        <begin position="191"/>
        <end position="299"/>
    </location>
</feature>
<dbReference type="NCBIfam" id="TIGR04131">
    <property type="entry name" value="Bac_Flav_CTERM"/>
    <property type="match status" value="1"/>
</dbReference>
<evidence type="ECO:0000256" key="2">
    <source>
        <dbReference type="ARBA" id="ARBA00022525"/>
    </source>
</evidence>
<dbReference type="eggNOG" id="COG4932">
    <property type="taxonomic scope" value="Bacteria"/>
</dbReference>
<feature type="domain" description="SD-repeat containing protein B" evidence="6">
    <location>
        <begin position="397"/>
        <end position="510"/>
    </location>
</feature>
<dbReference type="InterPro" id="IPR001434">
    <property type="entry name" value="OmcB-like_DUF11"/>
</dbReference>
<dbReference type="InterPro" id="IPR051417">
    <property type="entry name" value="SDr/BOS_complex"/>
</dbReference>
<evidence type="ECO:0000313" key="9">
    <source>
        <dbReference type="Proteomes" id="UP000011058"/>
    </source>
</evidence>
<evidence type="ECO:0000313" key="8">
    <source>
        <dbReference type="EMBL" id="CCH02373.1"/>
    </source>
</evidence>
<dbReference type="HOGENOM" id="CLU_223365_0_0_10"/>
<feature type="domain" description="SD-repeat containing protein B" evidence="6">
    <location>
        <begin position="633"/>
        <end position="743"/>
    </location>
</feature>
<dbReference type="eggNOG" id="COG2373">
    <property type="taxonomic scope" value="Bacteria"/>
</dbReference>
<dbReference type="PANTHER" id="PTHR23303:SF15">
    <property type="entry name" value="COLOSSIN-A"/>
    <property type="match status" value="1"/>
</dbReference>
<reference evidence="8 9" key="1">
    <citation type="journal article" date="2012" name="J. Bacteriol.">
        <title>Genome Sequence of Fibrella aestuarina BUZ 2T, a Filamentous Marine Bacterium.</title>
        <authorList>
            <person name="Filippini M."/>
            <person name="Qi W."/>
            <person name="Blom J."/>
            <person name="Goesmann A."/>
            <person name="Smits T.H."/>
            <person name="Bagheri H.C."/>
        </authorList>
    </citation>
    <scope>NUCLEOTIDE SEQUENCE [LARGE SCALE GENOMIC DNA]</scope>
    <source>
        <strain evidence="9">BUZ 2T</strain>
    </source>
</reference>
<dbReference type="Pfam" id="PF01345">
    <property type="entry name" value="DUF11"/>
    <property type="match status" value="3"/>
</dbReference>
<feature type="domain" description="SD-repeat containing protein B" evidence="6">
    <location>
        <begin position="2042"/>
        <end position="2163"/>
    </location>
</feature>
<feature type="domain" description="SD-repeat containing protein B" evidence="6">
    <location>
        <begin position="980"/>
        <end position="1092"/>
    </location>
</feature>
<feature type="region of interest" description="Disordered" evidence="4">
    <location>
        <begin position="4348"/>
        <end position="4373"/>
    </location>
</feature>
<dbReference type="Proteomes" id="UP000011058">
    <property type="component" value="Chromosome"/>
</dbReference>
<feature type="domain" description="SD-repeat containing protein B" evidence="6">
    <location>
        <begin position="1924"/>
        <end position="2036"/>
    </location>
</feature>
<protein>
    <submittedName>
        <fullName evidence="8">Colossin-A</fullName>
    </submittedName>
</protein>
<dbReference type="GO" id="GO:0005576">
    <property type="term" value="C:extracellular region"/>
    <property type="evidence" value="ECO:0007669"/>
    <property type="project" value="UniProtKB-SubCell"/>
</dbReference>
<feature type="region of interest" description="Disordered" evidence="4">
    <location>
        <begin position="4668"/>
        <end position="4688"/>
    </location>
</feature>
<gene>
    <name evidence="8" type="ORF">FAES_4374</name>
</gene>
<dbReference type="SUPFAM" id="SSF117074">
    <property type="entry name" value="Hypothetical protein PA1324"/>
    <property type="match status" value="16"/>
</dbReference>
<keyword evidence="9" id="KW-1185">Reference proteome</keyword>
<dbReference type="PATRIC" id="fig|1166018.3.peg.1332"/>
<dbReference type="KEGG" id="fae:FAES_4374"/>
<sequence>MNLNPIPTSRLQKAITMNEWKPSTMVLPIRQASRALLRFLKQVVWLLTGLFSGRAAKAQCVAGHVQNALGAYPQTAAGSGRYRPPSGEPPGPPDSESHPLPLRYDHLPLAHTIRFLIRFLSMDNQPLRNQYDTPAGSLPACFRALMQARIGAVMASRQAMTSFRQLCALTLLCLSVFTGINAAAQSSSVNLSLDKAINNPTPAIGEVVTYTVTVTNSGTAPATGVVVSESIAIGYSTYLSSTASVGTFNYTSATGLGSWAIGNIAAGQTVTLLINARVDAEGVAFSASEVSAMNETDANSIPGNGSLLEDDYDNACFSVPLSWYAGDEYQVDKPAGFSAVTWLADGQPISASTTNASVDASGNLIIKGPGTFSFQATLNGCPTGNCCNIVVIPGVTASLGDYVFDDKNVNGIQDAGDVPIPGVLVTLYQNGSAVATTTTDGSGLYSFTGLTPGTSNSYVVGFAKPTGFSATTPLAGADRNLDSNADPVTGLASAVTLTAGESNTSVDAGYFRPASIGDYAFVDKNKDGIQNTGDTPLPGVLVTLYQNGSAVATTTTDANGLYSFTGLTPGSSNSYSVGFTTPTNFTATSPLSGTDRSLDSDVDPLTGRTASVTLASGESNTTVDAGFTPLTAGLGDYVFEDKNLNGTQDAGDVPISGVVVSLLSNGSVVRTTTTDASGLYSFTGLTPGVPYSVSFAAPAGYRGTVANVGSDDALDSDGNAATGLAGVYSLTANEFNSTVDMGYFRPASLGDYVFNDQNKNGIQDAGDVPLPGVLVTLYQNGSAVATTTTDGSGLYSFTGLTPGTSNSYVVGFGKPSGFDATSANVGSNDGLDSDADVVTGLTQALTLSSGESNTSVDAGFTRQTAGLGDYVFEDKNANGIQDAGDVPIQGVLVSLYESGSVVRTTTTDANGLYSFTGLTPGVPYTVGFGTVAGYSRTLANVGSDDALDSDAGVNGMTGAYSLTANEFNSTVDAGYFRPGSIGDYVFQDNDKDGTQSAGDTPIPGVLVTLYQNGSAVATTTTDGSGLYSFTGLTPGSSNSYSVGFTAPTGYSATSPLSGTDKSLDSDVDPVTGRTVSVTLASGESNTTIDAGYTTPTARLGNYVFYDRNKDGVQDAGDFPLNGVAVTLYLNGSAVATTATNGDGFYSFIGLTPGTSFSYSVGFATPVNLTATAAQVGGDDALDSDANPVTGLTRAVTLMPDEYNDRLDAGFYATSDRNDYLASLGDYVFEDVNKNGIQDAGDLPIPGVVVSLFQNGSAVATTLTDASGLYSFTGLTPGSRNSYSLRFGKPTAFEATSANVGSNDAIDSDASVSTGRTGSYTLTSGENNTTVDAGFIRQTAGLGDYVFEDKNVNGIQDAGDVPIQGVLVSLYESGSVVRTTTTDASGLYSFTGLTPGVPYTVGFGTVAGYSRTLANVGSDDALDSDAGANGLTGVYSLTANEFNSTVDAGYFRPASLGDYVFNDQNRDGLQNVGEPGISGVLVTLYQNGSAVATTTTDGSGLYSFTGLTPGTSNSYVVGFGKPSGFDATSANVGSNDGLDSDADVVTGLTQALTLSSGESNTSVDAGFYQQSAGLGNYVFEDKNANGIQDAGDVPIAGVVVTLYQNGSAVMTTTTDINGAYSFTGLASGAANVYRVGFSTPAGFGATIPNAGTDDALDSDLIGFTGQTGTYTLTAGQFDPTVDAGFIRPASIGDYVFQDNDNNGVQNAGDTPIPGVVVTLYQNGNPVATTTTDASGLYSFTGLAPGTSFSYSVGFTTPMGYSATTPLSGTDKALDSDVDPLTGRTASITLSSGENNTTIDAGYKQPLASLGNYAFDDKNVNGIQDAGDVPIPGVIVTLYRNGTAVATTTTDASGLYSFTGLAPGTSNNYSVGFATPVGYGVTSLQTGGDDTVDSDVTPATGRTRSVTLAAGEDNPRLDAGYVKLGTIGDYVFNDTDNSNTQTPGDTPIPGVVVTLYQNGSAVATTTTDGSGLYSFTGLTPGSSNSYSVGFTTPTGFTTVTPLVGGNPALDSNVDPLTGRTATFTLTSGESNTTIDAGFRGNTGSIGNYVWFDYNNDGTQGDPAVEPGVSGATVQLYAANNLTTPIATTTTSSTGAYLFSNLPSGQYVVKFTAPNGTVFATPKKPGVGDELDSDANEDGLTDVITIDVTQPISSTARNNPNVDAGIVPYGSIGDYVFLDTNKDGIQNDGPNAGLAGVTVQLFGTADLDNPLSETLTDASGFYLFENLISGNYVVKFTMPSGFTLTQREAGTDRTLDSDAGADGFSRTVAIDASLPLGNVGRDNRTVDAGVYSTSCTTPVVLVAGVSNSSICVGGVASVSANAAGAVVIRWYQQATGGVASFTTANAQSYTVAPNADVTYYVEAETAEGCISDRIPVVINVNPRPNAPTLTPREATICLNETYNLTTVQPASPSLPGGTFEWRTTSSETSPLVSNLTAVGAGTYYLFERSPAGCYSVPGVLTVSQIDCRCTNVAMVSTTLTSGTACAGDRLTLLATIGGSATGVTWTVSNSATAGTLTGANSLTASYLPSAADILAGQVQFTVTTNDPDGNGICLPAQSTVIVMLSPRPTTVYGASCEDPDATICQGSMTKLIGFADNARIRWTNKATGELVGIVDSGRNLTISPTQTTTYVAQAVAANGCTSLTTVEVVVRVATCLADLAIQKSVLTAGPYRVGDVVSYGIKAINNGPVPATGVIVSEVLPAGLAFVSATPANEYNATTGVWSVGSLNAGSDRSLIVQARVTGNGSLVNFVRISGPNDDPTKPENNTASAGITLDNCGTIPAPTIACAVTSLCGETESTALTARDCAGEIRWSNGMTGTNIIVVPGVTTTYTASCVVGSCTSLASNAITITVTKTPAPVVLASAERTCVGGVVSLSATGCGNGTVYWSNNQIGSVISVTVNADTRYTAQCRVNNCYSPSSEVTIRVGELPKPTVVCSETQVCPGETVTLTVENCLGTPLWSTGDNTSSIVVLPTAGNSTYSVVCKDGACTSPRSSDYTIRVIPVTNPTIVASTTSVCVGGTVSLTASGCEDGTIYWSNNAVGRVMSTTLVANESFYAYCKVRECVSDPSRSIAISVGRPTAPTIRAIPNTAICAGESVTLTVTEGCANGIVKWSNTVQTGNTIVVTPGSNMTYTATCLVDNCESSRSNEVRVILRTSGTAPTIAASSPSICNGGSVTLTASGCSSGTVIWSNQMTGQSITVAPQAGEVFYAICRLPAACGSPRSNTISINLTTPPAPTVLCSTSVVCPGESVELTIQNCAGTPIWSTGPQDDGKSMITVTPTMTTSYSAVCQQGGGANTCLSAPSSLYTITVVPVPVPTIAASSTAINPGESVTLTVTNNCPGTVTWSTNETGNSIVVTPTAAVNYYTATCRFRSCTTEPSVRILVRYRGPENCSAKAGTLVAPAADICASSLTAVTLTATDNGDRVVPTGFSTVYVLTKGNNLVIQQTSPTASFTVPATAVGLYTIHTLVYNPAALDLSVIRPGVTTGTEVLNLIRTNNLCADLDVNGASTTIKYVNPPIIPGPHVIYRCYGEPVSITATGCDNGKVVWSNGVVGSVLSLTMNQYNVWVTATCEIDGCVSAHSEMFDIGVVTPTVPTIGSNKLSVCAGDEATLTAQGCENGSYLWSNGSTTSSITVTPQVSTTYAVKCVMGNCASDWSPVVSLTVGSPGAPVIAAAGAQNGAITTCFGAPVTLTARGCANGAYTVWSNNQVGSSITVTPALSATYTAVCCTSDNCKSVRSNPIVVTVLSKVPQPVVTNLTNTCPFASVNLTSAVRAVATTGGSFEYYTTPDLNPASKLANTNVTVSGTYYVVEKTTGGCYSLPTAIQVQIRACGDILPCDNNPVTVNAGADDAICAAKTYKLKGSTTGQNVTVQWTSSGTGTFDNAFSPTALYTASAADVQAGQVTLTLSAKTNNTQCPAQTDAMVLKLNGPAFQPTIAVAGATQLCAGGSVVLSAPAGAGYTYQWTGTSATSQSITVASSGTYTVQVVDANGCSSVASAPVVVNVAAPVAAPVVANLRNTCPATTVNLSNALSMTTAGSTYEFRMGNTPTSPLVMNPATAGAGTYYIFEQTATQCVSLPAQVVVKVFDCTNSTQSADVVMTKLVNNTSPKVGEALTYTLKVTNNGPDKAYNVDIRDVLPTGLNLVVGNAPLNYTVANGSILKRFDSLAVGASDSIVFVARLSKKGAVVNTASITYSDVNDPGTANNTASVTVTDSSPFRPGTIGLAKNIVGQPRLVNDSTVAVRYAFTLTNFGDEDLTNVGVTDNLGAVFGVANLRSVNLSATDPALTFNPVYSGTGTDTQLLGANRTLAAGQTTTFVMDVTAGVTPLQSYTFSNTARATATNTTATVTDDSVDGLDADPDKDGDPTNNSGSSTFFITVPGAQTAQLGVALAVDGIAKQADDSYNVTYKVYVKNFGTTPLTNVSLIDSVGVSFPAPATFSIVSAPTVNAGSELVISGDFNGTTAPYYLNGMVSRLAAGKQDTITYVINVKPNGTGPFYSQIYATAKPEGSTETLSDRSNAGSVIVPSDNSKTMVRFDLPSALLGVAKEVGTPVRVADNVWDVPYIIKVCNLGSVGLSQVQVVDDLSATFGSGAQVVSVSLTADAGLKVNPNYTGMGLLTNMLDTTASSLPAKAIRYVQLMARVDVSKATSLTFTNLAIGSAMNGSVAVRDTSNTGSNVDPDNDLDPRNNNRGTFVVLNSLPGAPHIGVAMMVQDTARQANGTYDVTYRVVVKNYGTVKLTNVALSDTLTNTFNQQVGASYSVLGMPIASAGSKLKLNPGFNGGADPMLVLGDSTSTLAVGATDTLRIRINVASTGVTGTFFNTVYAVAKAGAETVRDASTNGMNPDPNGNNNPTDLTEREATPLFLPLSLETVFIPEGFSPNGDGINDLFVIRGTQGTTVSLEVFNRWGHRVYVSDDYKNDWDGTANTGVQISSGDGGNALPVGTYYYVVRLSDGREYVRYLTLSR</sequence>
<dbReference type="InterPro" id="IPR013783">
    <property type="entry name" value="Ig-like_fold"/>
</dbReference>
<feature type="compositionally biased region" description="Low complexity" evidence="4">
    <location>
        <begin position="4839"/>
        <end position="4854"/>
    </location>
</feature>
<keyword evidence="3" id="KW-0732">Signal</keyword>
<dbReference type="InterPro" id="IPR026341">
    <property type="entry name" value="T9SS_type_B"/>
</dbReference>
<dbReference type="Gene3D" id="2.60.40.10">
    <property type="entry name" value="Immunoglobulins"/>
    <property type="match status" value="19"/>
</dbReference>
<feature type="domain" description="SD-repeat containing protein B" evidence="6">
    <location>
        <begin position="866"/>
        <end position="975"/>
    </location>
</feature>
<dbReference type="Pfam" id="PF13585">
    <property type="entry name" value="CHU_C"/>
    <property type="match status" value="1"/>
</dbReference>
<feature type="domain" description="SD-repeat containing protein B" evidence="6">
    <location>
        <begin position="1572"/>
        <end position="1684"/>
    </location>
</feature>
<dbReference type="EMBL" id="HE796683">
    <property type="protein sequence ID" value="CCH02373.1"/>
    <property type="molecule type" value="Genomic_DNA"/>
</dbReference>
<name>I0KE20_9BACT</name>
<dbReference type="InterPro" id="IPR044023">
    <property type="entry name" value="Ig_7"/>
</dbReference>
<dbReference type="InterPro" id="IPR033764">
    <property type="entry name" value="Sdr_B"/>
</dbReference>
<evidence type="ECO:0000259" key="6">
    <source>
        <dbReference type="Pfam" id="PF17210"/>
    </source>
</evidence>
<comment type="subcellular location">
    <subcellularLocation>
        <location evidence="1">Secreted</location>
    </subcellularLocation>
</comment>
<feature type="region of interest" description="Disordered" evidence="4">
    <location>
        <begin position="4836"/>
        <end position="4855"/>
    </location>
</feature>
<dbReference type="PANTHER" id="PTHR23303">
    <property type="entry name" value="CARBOXYPEPTIDASE REGULATORY REGION-CONTAINING"/>
    <property type="match status" value="1"/>
</dbReference>
<feature type="domain" description="SD-repeat containing protein B" evidence="6">
    <location>
        <begin position="1806"/>
        <end position="1919"/>
    </location>
</feature>
<accession>I0KE20</accession>
<keyword evidence="2" id="KW-0964">Secreted</keyword>
<feature type="domain" description="SD-repeat containing protein B" evidence="6">
    <location>
        <begin position="1453"/>
        <end position="1566"/>
    </location>
</feature>
<dbReference type="Pfam" id="PF19081">
    <property type="entry name" value="Ig_7"/>
    <property type="match status" value="1"/>
</dbReference>
<dbReference type="NCBIfam" id="TIGR01451">
    <property type="entry name" value="B_ant_repeat"/>
    <property type="match status" value="3"/>
</dbReference>
<feature type="domain" description="DUF11" evidence="5">
    <location>
        <begin position="4096"/>
        <end position="4211"/>
    </location>
</feature>
<evidence type="ECO:0000256" key="1">
    <source>
        <dbReference type="ARBA" id="ARBA00004613"/>
    </source>
</evidence>
<feature type="domain" description="SD-repeat containing protein B" evidence="6">
    <location>
        <begin position="747"/>
        <end position="860"/>
    </location>
</feature>
<feature type="domain" description="SD-repeat containing protein B" evidence="6">
    <location>
        <begin position="2168"/>
        <end position="2286"/>
    </location>
</feature>
<dbReference type="Pfam" id="PF17210">
    <property type="entry name" value="SdrD_B"/>
    <property type="match status" value="16"/>
</dbReference>
<organism evidence="8 9">
    <name type="scientific">Fibrella aestuarina BUZ 2</name>
    <dbReference type="NCBI Taxonomy" id="1166018"/>
    <lineage>
        <taxon>Bacteria</taxon>
        <taxon>Pseudomonadati</taxon>
        <taxon>Bacteroidota</taxon>
        <taxon>Cytophagia</taxon>
        <taxon>Cytophagales</taxon>
        <taxon>Spirosomataceae</taxon>
        <taxon>Fibrella</taxon>
    </lineage>
</organism>
<proteinExistence type="predicted"/>
<feature type="region of interest" description="Disordered" evidence="4">
    <location>
        <begin position="76"/>
        <end position="100"/>
    </location>
</feature>
<evidence type="ECO:0000256" key="3">
    <source>
        <dbReference type="ARBA" id="ARBA00022729"/>
    </source>
</evidence>
<evidence type="ECO:0000259" key="7">
    <source>
        <dbReference type="Pfam" id="PF19081"/>
    </source>
</evidence>
<feature type="domain" description="SD-repeat containing protein B" evidence="6">
    <location>
        <begin position="1221"/>
        <end position="1334"/>
    </location>
</feature>
<evidence type="ECO:0000256" key="4">
    <source>
        <dbReference type="SAM" id="MobiDB-lite"/>
    </source>
</evidence>
<feature type="domain" description="SD-repeat containing protein B" evidence="6">
    <location>
        <begin position="1340"/>
        <end position="1449"/>
    </location>
</feature>
<dbReference type="STRING" id="1166018.FAES_4374"/>
<feature type="domain" description="DUF11" evidence="5">
    <location>
        <begin position="2655"/>
        <end position="2768"/>
    </location>
</feature>
<evidence type="ECO:0000259" key="5">
    <source>
        <dbReference type="Pfam" id="PF01345"/>
    </source>
</evidence>
<feature type="domain" description="SD-repeat containing protein B" evidence="6">
    <location>
        <begin position="514"/>
        <end position="627"/>
    </location>
</feature>
<dbReference type="InterPro" id="IPR047589">
    <property type="entry name" value="DUF11_rpt"/>
</dbReference>
<feature type="domain" description="SD-repeat containing protein B" evidence="6">
    <location>
        <begin position="1688"/>
        <end position="1801"/>
    </location>
</feature>